<evidence type="ECO:0000313" key="2">
    <source>
        <dbReference type="EMBL" id="CAF3826414.1"/>
    </source>
</evidence>
<evidence type="ECO:0000313" key="1">
    <source>
        <dbReference type="EMBL" id="CAF1225272.1"/>
    </source>
</evidence>
<dbReference type="AlphaFoldDB" id="A0A814Y4S3"/>
<dbReference type="EMBL" id="CAJNOT010001610">
    <property type="protein sequence ID" value="CAF1225272.1"/>
    <property type="molecule type" value="Genomic_DNA"/>
</dbReference>
<reference evidence="1" key="1">
    <citation type="submission" date="2021-02" db="EMBL/GenBank/DDBJ databases">
        <authorList>
            <person name="Nowell W R."/>
        </authorList>
    </citation>
    <scope>NUCLEOTIDE SEQUENCE</scope>
</reference>
<name>A0A814Y4S3_9BILA</name>
<dbReference type="EMBL" id="CAJOBD010001719">
    <property type="protein sequence ID" value="CAF3826414.1"/>
    <property type="molecule type" value="Genomic_DNA"/>
</dbReference>
<comment type="caution">
    <text evidence="1">The sequence shown here is derived from an EMBL/GenBank/DDBJ whole genome shotgun (WGS) entry which is preliminary data.</text>
</comment>
<gene>
    <name evidence="2" type="ORF">JBS370_LOCUS16782</name>
    <name evidence="1" type="ORF">ZHD862_LOCUS24079</name>
</gene>
<organism evidence="1 3">
    <name type="scientific">Rotaria sordida</name>
    <dbReference type="NCBI Taxonomy" id="392033"/>
    <lineage>
        <taxon>Eukaryota</taxon>
        <taxon>Metazoa</taxon>
        <taxon>Spiralia</taxon>
        <taxon>Gnathifera</taxon>
        <taxon>Rotifera</taxon>
        <taxon>Eurotatoria</taxon>
        <taxon>Bdelloidea</taxon>
        <taxon>Philodinida</taxon>
        <taxon>Philodinidae</taxon>
        <taxon>Rotaria</taxon>
    </lineage>
</organism>
<dbReference type="Proteomes" id="UP000663864">
    <property type="component" value="Unassembled WGS sequence"/>
</dbReference>
<protein>
    <submittedName>
        <fullName evidence="1">Uncharacterized protein</fullName>
    </submittedName>
</protein>
<sequence>MTSRYRGIIKIANSWGNIVGELTDRLKSKNYAADITLLDPSSKEWIDGNITTASFWGKEYVIHMNGKYLIMKSKPDLITEFYEKSRGERLAQFKKRPWSRLWAARFDIDIFSLKFPETLYMLALVVNG</sequence>
<dbReference type="Proteomes" id="UP000663836">
    <property type="component" value="Unassembled WGS sequence"/>
</dbReference>
<accession>A0A814Y4S3</accession>
<proteinExistence type="predicted"/>
<evidence type="ECO:0000313" key="3">
    <source>
        <dbReference type="Proteomes" id="UP000663864"/>
    </source>
</evidence>